<sequence length="114" mass="13198">MCDQYGRVGMELYRTEELWVWAYDANFTPNSATTIPSDGSEDKYCGRIRVSISSLFSWFYAVRASEKYTMEELWHKAQMQPAKCWYVQSMGGAYHTRLVLPKPGETRGTYTAEL</sequence>
<dbReference type="Proteomes" id="UP000054321">
    <property type="component" value="Unassembled WGS sequence"/>
</dbReference>
<gene>
    <name evidence="1" type="ORF">OIDMADRAFT_20842</name>
</gene>
<protein>
    <submittedName>
        <fullName evidence="1">Uncharacterized protein</fullName>
    </submittedName>
</protein>
<reference evidence="2" key="2">
    <citation type="submission" date="2015-01" db="EMBL/GenBank/DDBJ databases">
        <title>Evolutionary Origins and Diversification of the Mycorrhizal Mutualists.</title>
        <authorList>
            <consortium name="DOE Joint Genome Institute"/>
            <consortium name="Mycorrhizal Genomics Consortium"/>
            <person name="Kohler A."/>
            <person name="Kuo A."/>
            <person name="Nagy L.G."/>
            <person name="Floudas D."/>
            <person name="Copeland A."/>
            <person name="Barry K.W."/>
            <person name="Cichocki N."/>
            <person name="Veneault-Fourrey C."/>
            <person name="LaButti K."/>
            <person name="Lindquist E.A."/>
            <person name="Lipzen A."/>
            <person name="Lundell T."/>
            <person name="Morin E."/>
            <person name="Murat C."/>
            <person name="Riley R."/>
            <person name="Ohm R."/>
            <person name="Sun H."/>
            <person name="Tunlid A."/>
            <person name="Henrissat B."/>
            <person name="Grigoriev I.V."/>
            <person name="Hibbett D.S."/>
            <person name="Martin F."/>
        </authorList>
    </citation>
    <scope>NUCLEOTIDE SEQUENCE [LARGE SCALE GENOMIC DNA]</scope>
    <source>
        <strain evidence="2">Zn</strain>
    </source>
</reference>
<reference evidence="1 2" key="1">
    <citation type="submission" date="2014-04" db="EMBL/GenBank/DDBJ databases">
        <authorList>
            <consortium name="DOE Joint Genome Institute"/>
            <person name="Kuo A."/>
            <person name="Martino E."/>
            <person name="Perotto S."/>
            <person name="Kohler A."/>
            <person name="Nagy L.G."/>
            <person name="Floudas D."/>
            <person name="Copeland A."/>
            <person name="Barry K.W."/>
            <person name="Cichocki N."/>
            <person name="Veneault-Fourrey C."/>
            <person name="LaButti K."/>
            <person name="Lindquist E.A."/>
            <person name="Lipzen A."/>
            <person name="Lundell T."/>
            <person name="Morin E."/>
            <person name="Murat C."/>
            <person name="Sun H."/>
            <person name="Tunlid A."/>
            <person name="Henrissat B."/>
            <person name="Grigoriev I.V."/>
            <person name="Hibbett D.S."/>
            <person name="Martin F."/>
            <person name="Nordberg H.P."/>
            <person name="Cantor M.N."/>
            <person name="Hua S.X."/>
        </authorList>
    </citation>
    <scope>NUCLEOTIDE SEQUENCE [LARGE SCALE GENOMIC DNA]</scope>
    <source>
        <strain evidence="1 2">Zn</strain>
    </source>
</reference>
<name>A0A0C3CCB2_OIDMZ</name>
<keyword evidence="2" id="KW-1185">Reference proteome</keyword>
<dbReference type="AlphaFoldDB" id="A0A0C3CCB2"/>
<organism evidence="1 2">
    <name type="scientific">Oidiodendron maius (strain Zn)</name>
    <dbReference type="NCBI Taxonomy" id="913774"/>
    <lineage>
        <taxon>Eukaryota</taxon>
        <taxon>Fungi</taxon>
        <taxon>Dikarya</taxon>
        <taxon>Ascomycota</taxon>
        <taxon>Pezizomycotina</taxon>
        <taxon>Leotiomycetes</taxon>
        <taxon>Leotiomycetes incertae sedis</taxon>
        <taxon>Myxotrichaceae</taxon>
        <taxon>Oidiodendron</taxon>
    </lineage>
</organism>
<dbReference type="InParanoid" id="A0A0C3CCB2"/>
<dbReference type="EMBL" id="KN832884">
    <property type="protein sequence ID" value="KIM96563.1"/>
    <property type="molecule type" value="Genomic_DNA"/>
</dbReference>
<accession>A0A0C3CCB2</accession>
<dbReference type="HOGENOM" id="CLU_2121751_0_0_1"/>
<evidence type="ECO:0000313" key="2">
    <source>
        <dbReference type="Proteomes" id="UP000054321"/>
    </source>
</evidence>
<proteinExistence type="predicted"/>
<evidence type="ECO:0000313" key="1">
    <source>
        <dbReference type="EMBL" id="KIM96563.1"/>
    </source>
</evidence>
<dbReference type="OrthoDB" id="4777915at2759"/>